<feature type="region of interest" description="Disordered" evidence="1">
    <location>
        <begin position="20"/>
        <end position="50"/>
    </location>
</feature>
<feature type="compositionally biased region" description="Basic and acidic residues" evidence="1">
    <location>
        <begin position="38"/>
        <end position="50"/>
    </location>
</feature>
<evidence type="ECO:0000256" key="1">
    <source>
        <dbReference type="SAM" id="MobiDB-lite"/>
    </source>
</evidence>
<sequence length="50" mass="5850">MKRFPMLLLGHAFVPGFENLEQQPPHEMDSANFRGKSIMRDSDRARFNKT</sequence>
<proteinExistence type="predicted"/>
<evidence type="ECO:0000313" key="3">
    <source>
        <dbReference type="Proteomes" id="UP001497644"/>
    </source>
</evidence>
<keyword evidence="3" id="KW-1185">Reference proteome</keyword>
<accession>A0AAV2P3R1</accession>
<organism evidence="2 3">
    <name type="scientific">Lasius platythorax</name>
    <dbReference type="NCBI Taxonomy" id="488582"/>
    <lineage>
        <taxon>Eukaryota</taxon>
        <taxon>Metazoa</taxon>
        <taxon>Ecdysozoa</taxon>
        <taxon>Arthropoda</taxon>
        <taxon>Hexapoda</taxon>
        <taxon>Insecta</taxon>
        <taxon>Pterygota</taxon>
        <taxon>Neoptera</taxon>
        <taxon>Endopterygota</taxon>
        <taxon>Hymenoptera</taxon>
        <taxon>Apocrita</taxon>
        <taxon>Aculeata</taxon>
        <taxon>Formicoidea</taxon>
        <taxon>Formicidae</taxon>
        <taxon>Formicinae</taxon>
        <taxon>Lasius</taxon>
        <taxon>Lasius</taxon>
    </lineage>
</organism>
<gene>
    <name evidence="2" type="ORF">LPLAT_LOCUS11613</name>
</gene>
<dbReference type="Proteomes" id="UP001497644">
    <property type="component" value="Chromosome 6"/>
</dbReference>
<protein>
    <submittedName>
        <fullName evidence="2">Uncharacterized protein</fullName>
    </submittedName>
</protein>
<dbReference type="AlphaFoldDB" id="A0AAV2P3R1"/>
<reference evidence="2" key="1">
    <citation type="submission" date="2024-04" db="EMBL/GenBank/DDBJ databases">
        <authorList>
            <consortium name="Molecular Ecology Group"/>
        </authorList>
    </citation>
    <scope>NUCLEOTIDE SEQUENCE</scope>
</reference>
<dbReference type="EMBL" id="OZ034829">
    <property type="protein sequence ID" value="CAL1686275.1"/>
    <property type="molecule type" value="Genomic_DNA"/>
</dbReference>
<evidence type="ECO:0000313" key="2">
    <source>
        <dbReference type="EMBL" id="CAL1686275.1"/>
    </source>
</evidence>
<name>A0AAV2P3R1_9HYME</name>